<dbReference type="NCBIfam" id="NF033747">
    <property type="entry name" value="class_E_sortase"/>
    <property type="match status" value="1"/>
</dbReference>
<dbReference type="EMBL" id="JBICZW010000001">
    <property type="protein sequence ID" value="MFG3187421.1"/>
    <property type="molecule type" value="Genomic_DNA"/>
</dbReference>
<sequence>MRGRGRERVPVVVQARSGRRGLARALWIGAEAVVTCGVLVLLLVVHQLWWTNQQARAEAGERVEVLEREWDISPPAGTGTGTGAGAGGGVSSPSGGPVREPSAAPSSPAAAGGGSPRPARTSAAPVRPAAPPPSGETFAVLRIPRIGLTVPVARGISKSKVLDRGYVGHYPGTAAPGRAGNVALAGHRNTHGEPFRYVNRLRRGDEITLRTREGTYTYVVDQILPVTSPRDTGVIRPVPRSVVKPSYGYSAAGSYLTLTTCTPEFTSRHRLVVWAILRR</sequence>
<dbReference type="NCBIfam" id="TIGR01076">
    <property type="entry name" value="sortase_fam"/>
    <property type="match status" value="1"/>
</dbReference>
<organism evidence="4 5">
    <name type="scientific">Streptomyces omiyaensis</name>
    <dbReference type="NCBI Taxonomy" id="68247"/>
    <lineage>
        <taxon>Bacteria</taxon>
        <taxon>Bacillati</taxon>
        <taxon>Actinomycetota</taxon>
        <taxon>Actinomycetes</taxon>
        <taxon>Kitasatosporales</taxon>
        <taxon>Streptomycetaceae</taxon>
        <taxon>Streptomyces</taxon>
    </lineage>
</organism>
<evidence type="ECO:0000256" key="1">
    <source>
        <dbReference type="ARBA" id="ARBA00022801"/>
    </source>
</evidence>
<dbReference type="Gene3D" id="2.40.260.10">
    <property type="entry name" value="Sortase"/>
    <property type="match status" value="1"/>
</dbReference>
<dbReference type="CDD" id="cd05830">
    <property type="entry name" value="Sortase_E"/>
    <property type="match status" value="1"/>
</dbReference>
<accession>A0ABW7BIS0</accession>
<evidence type="ECO:0000256" key="2">
    <source>
        <dbReference type="SAM" id="MobiDB-lite"/>
    </source>
</evidence>
<feature type="region of interest" description="Disordered" evidence="2">
    <location>
        <begin position="70"/>
        <end position="137"/>
    </location>
</feature>
<feature type="compositionally biased region" description="Gly residues" evidence="2">
    <location>
        <begin position="78"/>
        <end position="90"/>
    </location>
</feature>
<comment type="caution">
    <text evidence="4">The sequence shown here is derived from an EMBL/GenBank/DDBJ whole genome shotgun (WGS) entry which is preliminary data.</text>
</comment>
<dbReference type="InterPro" id="IPR005754">
    <property type="entry name" value="Sortase"/>
</dbReference>
<evidence type="ECO:0000256" key="3">
    <source>
        <dbReference type="SAM" id="Phobius"/>
    </source>
</evidence>
<reference evidence="4 5" key="1">
    <citation type="submission" date="2024-10" db="EMBL/GenBank/DDBJ databases">
        <title>The Natural Products Discovery Center: Release of the First 8490 Sequenced Strains for Exploring Actinobacteria Biosynthetic Diversity.</title>
        <authorList>
            <person name="Kalkreuter E."/>
            <person name="Kautsar S.A."/>
            <person name="Yang D."/>
            <person name="Bader C.D."/>
            <person name="Teijaro C.N."/>
            <person name="Fluegel L."/>
            <person name="Davis C.M."/>
            <person name="Simpson J.R."/>
            <person name="Lauterbach L."/>
            <person name="Steele A.D."/>
            <person name="Gui C."/>
            <person name="Meng S."/>
            <person name="Li G."/>
            <person name="Viehrig K."/>
            <person name="Ye F."/>
            <person name="Su P."/>
            <person name="Kiefer A.F."/>
            <person name="Nichols A."/>
            <person name="Cepeda A.J."/>
            <person name="Yan W."/>
            <person name="Fan B."/>
            <person name="Jiang Y."/>
            <person name="Adhikari A."/>
            <person name="Zheng C.-J."/>
            <person name="Schuster L."/>
            <person name="Cowan T.M."/>
            <person name="Smanski M.J."/>
            <person name="Chevrette M.G."/>
            <person name="De Carvalho L.P.S."/>
            <person name="Shen B."/>
        </authorList>
    </citation>
    <scope>NUCLEOTIDE SEQUENCE [LARGE SCALE GENOMIC DNA]</scope>
    <source>
        <strain evidence="4 5">NPDC048229</strain>
    </source>
</reference>
<keyword evidence="1" id="KW-0378">Hydrolase</keyword>
<proteinExistence type="predicted"/>
<evidence type="ECO:0000313" key="5">
    <source>
        <dbReference type="Proteomes" id="UP001604282"/>
    </source>
</evidence>
<keyword evidence="3" id="KW-0472">Membrane</keyword>
<feature type="compositionally biased region" description="Low complexity" evidence="2">
    <location>
        <begin position="91"/>
        <end position="127"/>
    </location>
</feature>
<keyword evidence="3" id="KW-0812">Transmembrane</keyword>
<dbReference type="Proteomes" id="UP001604282">
    <property type="component" value="Unassembled WGS sequence"/>
</dbReference>
<dbReference type="Pfam" id="PF04203">
    <property type="entry name" value="Sortase"/>
    <property type="match status" value="1"/>
</dbReference>
<dbReference type="RefSeq" id="WP_392076801.1">
    <property type="nucleotide sequence ID" value="NZ_JBIBVA010000003.1"/>
</dbReference>
<name>A0ABW7BIS0_9ACTN</name>
<dbReference type="SUPFAM" id="SSF63817">
    <property type="entry name" value="Sortase"/>
    <property type="match status" value="1"/>
</dbReference>
<gene>
    <name evidence="4" type="ORF">ACGFYS_00590</name>
</gene>
<dbReference type="InterPro" id="IPR023365">
    <property type="entry name" value="Sortase_dom-sf"/>
</dbReference>
<keyword evidence="3" id="KW-1133">Transmembrane helix</keyword>
<evidence type="ECO:0000313" key="4">
    <source>
        <dbReference type="EMBL" id="MFG3187421.1"/>
    </source>
</evidence>
<keyword evidence="5" id="KW-1185">Reference proteome</keyword>
<dbReference type="InterPro" id="IPR053465">
    <property type="entry name" value="Sortase_Class_E"/>
</dbReference>
<dbReference type="InterPro" id="IPR042003">
    <property type="entry name" value="Sortase_E"/>
</dbReference>
<protein>
    <submittedName>
        <fullName evidence="4">Class E sortase</fullName>
    </submittedName>
</protein>
<feature type="transmembrane region" description="Helical" evidence="3">
    <location>
        <begin position="25"/>
        <end position="50"/>
    </location>
</feature>